<dbReference type="PANTHER" id="PTHR21349:SF0">
    <property type="entry name" value="LARGE RIBOSOMAL SUBUNIT PROTEIN BL21M"/>
    <property type="match status" value="1"/>
</dbReference>
<dbReference type="InterPro" id="IPR001787">
    <property type="entry name" value="Ribosomal_bL21"/>
</dbReference>
<dbReference type="GO" id="GO:0006412">
    <property type="term" value="P:translation"/>
    <property type="evidence" value="ECO:0007669"/>
    <property type="project" value="InterPro"/>
</dbReference>
<organism evidence="6">
    <name type="scientific">hydrothermal vent metagenome</name>
    <dbReference type="NCBI Taxonomy" id="652676"/>
    <lineage>
        <taxon>unclassified sequences</taxon>
        <taxon>metagenomes</taxon>
        <taxon>ecological metagenomes</taxon>
    </lineage>
</organism>
<evidence type="ECO:0000256" key="5">
    <source>
        <dbReference type="ARBA" id="ARBA00023274"/>
    </source>
</evidence>
<dbReference type="GO" id="GO:0005840">
    <property type="term" value="C:ribosome"/>
    <property type="evidence" value="ECO:0007669"/>
    <property type="project" value="UniProtKB-KW"/>
</dbReference>
<evidence type="ECO:0000256" key="1">
    <source>
        <dbReference type="ARBA" id="ARBA00008563"/>
    </source>
</evidence>
<dbReference type="GO" id="GO:1990904">
    <property type="term" value="C:ribonucleoprotein complex"/>
    <property type="evidence" value="ECO:0007669"/>
    <property type="project" value="UniProtKB-KW"/>
</dbReference>
<dbReference type="GO" id="GO:0003735">
    <property type="term" value="F:structural constituent of ribosome"/>
    <property type="evidence" value="ECO:0007669"/>
    <property type="project" value="InterPro"/>
</dbReference>
<keyword evidence="3" id="KW-0694">RNA-binding</keyword>
<dbReference type="AlphaFoldDB" id="A0A3B0YXC5"/>
<accession>A0A3B0YXC5</accession>
<protein>
    <submittedName>
        <fullName evidence="6">LSU ribosomal protein L21p</fullName>
    </submittedName>
</protein>
<dbReference type="InterPro" id="IPR018258">
    <property type="entry name" value="Ribosomal_bL21_CS"/>
</dbReference>
<gene>
    <name evidence="6" type="ORF">MNBD_GAMMA10-3282</name>
</gene>
<dbReference type="InterPro" id="IPR036164">
    <property type="entry name" value="bL21-like_sf"/>
</dbReference>
<dbReference type="NCBIfam" id="TIGR00061">
    <property type="entry name" value="L21"/>
    <property type="match status" value="1"/>
</dbReference>
<evidence type="ECO:0000313" key="6">
    <source>
        <dbReference type="EMBL" id="VAW73036.1"/>
    </source>
</evidence>
<sequence length="103" mass="11769">MYAVVKTGGKQYKVTQDQYLKVEKLEGDEGDTIELNQVLMIADGDNLKIGSPMLDGGKITATILSHGRHKKIEIMKFRRRKHHQKRTGHRQYYTEIKVTAING</sequence>
<dbReference type="EMBL" id="UOFJ01000697">
    <property type="protein sequence ID" value="VAW73036.1"/>
    <property type="molecule type" value="Genomic_DNA"/>
</dbReference>
<dbReference type="GO" id="GO:0005737">
    <property type="term" value="C:cytoplasm"/>
    <property type="evidence" value="ECO:0007669"/>
    <property type="project" value="UniProtKB-ARBA"/>
</dbReference>
<dbReference type="Pfam" id="PF00829">
    <property type="entry name" value="Ribosomal_L21p"/>
    <property type="match status" value="1"/>
</dbReference>
<dbReference type="PANTHER" id="PTHR21349">
    <property type="entry name" value="50S RIBOSOMAL PROTEIN L21"/>
    <property type="match status" value="1"/>
</dbReference>
<keyword evidence="4 6" id="KW-0689">Ribosomal protein</keyword>
<evidence type="ECO:0000256" key="4">
    <source>
        <dbReference type="ARBA" id="ARBA00022980"/>
    </source>
</evidence>
<evidence type="ECO:0000256" key="3">
    <source>
        <dbReference type="ARBA" id="ARBA00022884"/>
    </source>
</evidence>
<dbReference type="GO" id="GO:0019843">
    <property type="term" value="F:rRNA binding"/>
    <property type="evidence" value="ECO:0007669"/>
    <property type="project" value="UniProtKB-KW"/>
</dbReference>
<dbReference type="SUPFAM" id="SSF141091">
    <property type="entry name" value="L21p-like"/>
    <property type="match status" value="1"/>
</dbReference>
<keyword evidence="2" id="KW-0699">rRNA-binding</keyword>
<keyword evidence="5" id="KW-0687">Ribonucleoprotein</keyword>
<dbReference type="PROSITE" id="PS01169">
    <property type="entry name" value="RIBOSOMAL_L21"/>
    <property type="match status" value="1"/>
</dbReference>
<evidence type="ECO:0000256" key="2">
    <source>
        <dbReference type="ARBA" id="ARBA00022730"/>
    </source>
</evidence>
<proteinExistence type="inferred from homology"/>
<dbReference type="InterPro" id="IPR028909">
    <property type="entry name" value="bL21-like"/>
</dbReference>
<name>A0A3B0YXC5_9ZZZZ</name>
<dbReference type="HAMAP" id="MF_01363">
    <property type="entry name" value="Ribosomal_bL21"/>
    <property type="match status" value="1"/>
</dbReference>
<reference evidence="6" key="1">
    <citation type="submission" date="2018-06" db="EMBL/GenBank/DDBJ databases">
        <authorList>
            <person name="Zhirakovskaya E."/>
        </authorList>
    </citation>
    <scope>NUCLEOTIDE SEQUENCE</scope>
</reference>
<comment type="similarity">
    <text evidence="1">Belongs to the bacterial ribosomal protein bL21 family.</text>
</comment>